<dbReference type="OrthoDB" id="6761011at2759"/>
<dbReference type="InterPro" id="IPR053134">
    <property type="entry name" value="RNA-dir_DNA_polymerase"/>
</dbReference>
<dbReference type="Proteomes" id="UP001152622">
    <property type="component" value="Chromosome 8"/>
</dbReference>
<protein>
    <submittedName>
        <fullName evidence="1">Uncharacterized protein</fullName>
    </submittedName>
</protein>
<dbReference type="Gene3D" id="3.10.10.10">
    <property type="entry name" value="HIV Type 1 Reverse Transcriptase, subunit A, domain 1"/>
    <property type="match status" value="1"/>
</dbReference>
<dbReference type="SUPFAM" id="SSF56672">
    <property type="entry name" value="DNA/RNA polymerases"/>
    <property type="match status" value="1"/>
</dbReference>
<dbReference type="PANTHER" id="PTHR24559:SF435">
    <property type="entry name" value="RIBONUCLEASE H"/>
    <property type="match status" value="1"/>
</dbReference>
<dbReference type="EMBL" id="JAINUF010000008">
    <property type="protein sequence ID" value="KAJ8352058.1"/>
    <property type="molecule type" value="Genomic_DNA"/>
</dbReference>
<dbReference type="AlphaFoldDB" id="A0A9Q1IRM6"/>
<evidence type="ECO:0000313" key="1">
    <source>
        <dbReference type="EMBL" id="KAJ8352058.1"/>
    </source>
</evidence>
<proteinExistence type="predicted"/>
<dbReference type="Gene3D" id="3.30.70.270">
    <property type="match status" value="1"/>
</dbReference>
<organism evidence="1 2">
    <name type="scientific">Synaphobranchus kaupii</name>
    <name type="common">Kaup's arrowtooth eel</name>
    <dbReference type="NCBI Taxonomy" id="118154"/>
    <lineage>
        <taxon>Eukaryota</taxon>
        <taxon>Metazoa</taxon>
        <taxon>Chordata</taxon>
        <taxon>Craniata</taxon>
        <taxon>Vertebrata</taxon>
        <taxon>Euteleostomi</taxon>
        <taxon>Actinopterygii</taxon>
        <taxon>Neopterygii</taxon>
        <taxon>Teleostei</taxon>
        <taxon>Anguilliformes</taxon>
        <taxon>Synaphobranchidae</taxon>
        <taxon>Synaphobranchus</taxon>
    </lineage>
</organism>
<name>A0A9Q1IRM6_SYNKA</name>
<dbReference type="InterPro" id="IPR043502">
    <property type="entry name" value="DNA/RNA_pol_sf"/>
</dbReference>
<keyword evidence="2" id="KW-1185">Reference proteome</keyword>
<sequence length="83" mass="9675">MGEAPPSRKRERGDRREYQPMNPWAVPVVLVRKKDGAWHFCVDYRRLNAVTHRGAYPLPQIEESLTGLKWAEWYSTLDLASGY</sequence>
<reference evidence="1" key="1">
    <citation type="journal article" date="2023" name="Science">
        <title>Genome structures resolve the early diversification of teleost fishes.</title>
        <authorList>
            <person name="Parey E."/>
            <person name="Louis A."/>
            <person name="Montfort J."/>
            <person name="Bouchez O."/>
            <person name="Roques C."/>
            <person name="Iampietro C."/>
            <person name="Lluch J."/>
            <person name="Castinel A."/>
            <person name="Donnadieu C."/>
            <person name="Desvignes T."/>
            <person name="Floi Bucao C."/>
            <person name="Jouanno E."/>
            <person name="Wen M."/>
            <person name="Mejri S."/>
            <person name="Dirks R."/>
            <person name="Jansen H."/>
            <person name="Henkel C."/>
            <person name="Chen W.J."/>
            <person name="Zahm M."/>
            <person name="Cabau C."/>
            <person name="Klopp C."/>
            <person name="Thompson A.W."/>
            <person name="Robinson-Rechavi M."/>
            <person name="Braasch I."/>
            <person name="Lecointre G."/>
            <person name="Bobe J."/>
            <person name="Postlethwait J.H."/>
            <person name="Berthelot C."/>
            <person name="Roest Crollius H."/>
            <person name="Guiguen Y."/>
        </authorList>
    </citation>
    <scope>NUCLEOTIDE SEQUENCE</scope>
    <source>
        <strain evidence="1">WJC10195</strain>
    </source>
</reference>
<dbReference type="InterPro" id="IPR043128">
    <property type="entry name" value="Rev_trsase/Diguanyl_cyclase"/>
</dbReference>
<accession>A0A9Q1IRM6</accession>
<dbReference type="PANTHER" id="PTHR24559">
    <property type="entry name" value="TRANSPOSON TY3-I GAG-POL POLYPROTEIN"/>
    <property type="match status" value="1"/>
</dbReference>
<comment type="caution">
    <text evidence="1">The sequence shown here is derived from an EMBL/GenBank/DDBJ whole genome shotgun (WGS) entry which is preliminary data.</text>
</comment>
<evidence type="ECO:0000313" key="2">
    <source>
        <dbReference type="Proteomes" id="UP001152622"/>
    </source>
</evidence>
<gene>
    <name evidence="1" type="ORF">SKAU_G00235340</name>
</gene>